<dbReference type="EMBL" id="DF968063">
    <property type="protein sequence ID" value="GAP02179.1"/>
    <property type="molecule type" value="Genomic_DNA"/>
</dbReference>
<dbReference type="RefSeq" id="WP_059375223.1">
    <property type="nucleotide sequence ID" value="NZ_DF968063.1"/>
</dbReference>
<dbReference type="OrthoDB" id="3238356at2"/>
<feature type="transmembrane region" description="Helical" evidence="1">
    <location>
        <begin position="93"/>
        <end position="114"/>
    </location>
</feature>
<evidence type="ECO:0000313" key="2">
    <source>
        <dbReference type="EMBL" id="GAP02179.1"/>
    </source>
</evidence>
<dbReference type="Proteomes" id="UP000061227">
    <property type="component" value="Unassembled WGS sequence"/>
</dbReference>
<dbReference type="STRING" id="220714.SAMN05660469_0130"/>
<reference evidence="2 3" key="1">
    <citation type="journal article" date="2015" name="BMC Genomics">
        <title>Comparative genomics of Fructobacillus spp. and Leuconostoc spp. reveals niche-specific evolution of Fructobacillus spp.</title>
        <authorList>
            <person name="Endo A."/>
            <person name="Tanizawa Y."/>
            <person name="Tanaka N."/>
            <person name="Maeno S."/>
            <person name="Kumar H."/>
            <person name="Shiwa Y."/>
            <person name="Okada S."/>
            <person name="Yoshikawa H."/>
            <person name="Dicks L."/>
            <person name="Nakagawa J."/>
            <person name="Arita M."/>
        </authorList>
    </citation>
    <scope>NUCLEOTIDE SEQUENCE [LARGE SCALE GENOMIC DNA]</scope>
    <source>
        <strain evidence="2 3">DSM 15468</strain>
    </source>
</reference>
<protein>
    <recommendedName>
        <fullName evidence="4">Integral membrane protein</fullName>
    </recommendedName>
</protein>
<evidence type="ECO:0008006" key="4">
    <source>
        <dbReference type="Google" id="ProtNLM"/>
    </source>
</evidence>
<sequence>MNTELMHKARHLIGIEALVFIVIGALITFLPGMTANIAASIIATMMIMIGLFKIVHAIENDLASSWNKAGSMLLGFLYFFAGLIIFLNLSMAWLPFFILVGTSVGLAWLIEGILQLSFASKFGEHQAWFTIAAILNIIAGIILLMSPLFAGTFLWLFAGITLVLLGLYHLFLYFRLQTK</sequence>
<organism evidence="2 3">
    <name type="scientific">Fructobacillus pseudoficulneus</name>
    <dbReference type="NCBI Taxonomy" id="220714"/>
    <lineage>
        <taxon>Bacteria</taxon>
        <taxon>Bacillati</taxon>
        <taxon>Bacillota</taxon>
        <taxon>Bacilli</taxon>
        <taxon>Lactobacillales</taxon>
        <taxon>Lactobacillaceae</taxon>
        <taxon>Fructobacillus</taxon>
    </lineage>
</organism>
<gene>
    <name evidence="2" type="ORF">FPFC_010570</name>
</gene>
<keyword evidence="3" id="KW-1185">Reference proteome</keyword>
<dbReference type="InterPro" id="IPR005325">
    <property type="entry name" value="DUF308_memb"/>
</dbReference>
<dbReference type="Pfam" id="PF03729">
    <property type="entry name" value="DUF308"/>
    <property type="match status" value="2"/>
</dbReference>
<name>A0A3F3H577_9LACO</name>
<feature type="transmembrane region" description="Helical" evidence="1">
    <location>
        <begin position="70"/>
        <end position="87"/>
    </location>
</feature>
<keyword evidence="1" id="KW-0812">Transmembrane</keyword>
<evidence type="ECO:0000256" key="1">
    <source>
        <dbReference type="SAM" id="Phobius"/>
    </source>
</evidence>
<dbReference type="AlphaFoldDB" id="A0A3F3H577"/>
<keyword evidence="1" id="KW-1133">Transmembrane helix</keyword>
<dbReference type="InterPro" id="IPR052712">
    <property type="entry name" value="Acid_resist_chaperone_HdeD"/>
</dbReference>
<dbReference type="PANTHER" id="PTHR34989:SF1">
    <property type="entry name" value="PROTEIN HDED"/>
    <property type="match status" value="1"/>
</dbReference>
<feature type="transmembrane region" description="Helical" evidence="1">
    <location>
        <begin position="152"/>
        <end position="174"/>
    </location>
</feature>
<dbReference type="GO" id="GO:0005886">
    <property type="term" value="C:plasma membrane"/>
    <property type="evidence" value="ECO:0007669"/>
    <property type="project" value="TreeGrafter"/>
</dbReference>
<feature type="transmembrane region" description="Helical" evidence="1">
    <location>
        <begin position="126"/>
        <end position="146"/>
    </location>
</feature>
<accession>A0A3F3H577</accession>
<feature type="transmembrane region" description="Helical" evidence="1">
    <location>
        <begin position="37"/>
        <end position="58"/>
    </location>
</feature>
<dbReference type="PANTHER" id="PTHR34989">
    <property type="entry name" value="PROTEIN HDED"/>
    <property type="match status" value="1"/>
</dbReference>
<feature type="transmembrane region" description="Helical" evidence="1">
    <location>
        <begin position="12"/>
        <end position="31"/>
    </location>
</feature>
<proteinExistence type="predicted"/>
<evidence type="ECO:0000313" key="3">
    <source>
        <dbReference type="Proteomes" id="UP000061227"/>
    </source>
</evidence>
<keyword evidence="1" id="KW-0472">Membrane</keyword>